<accession>A0A135L414</accession>
<evidence type="ECO:0000259" key="3">
    <source>
        <dbReference type="Pfam" id="PF14620"/>
    </source>
</evidence>
<feature type="domain" description="Sporulation protein YpeB PepSY1 and PepSY2" evidence="3">
    <location>
        <begin position="183"/>
        <end position="373"/>
    </location>
</feature>
<reference evidence="5 6" key="1">
    <citation type="submission" date="2016-02" db="EMBL/GenBank/DDBJ databases">
        <title>Draft Genome for Tepidibacillus decaturensis nov. sp. Strain Z9, an Anaerobic, Moderately Thermophilic and Heterotrophic Bacterium from Deep Subsurface of the Illinois Basin, USA.</title>
        <authorList>
            <person name="Dong Y."/>
            <person name="Chang J.Y."/>
            <person name="Sanford R."/>
            <person name="Fouke B.W."/>
        </authorList>
    </citation>
    <scope>NUCLEOTIDE SEQUENCE [LARGE SCALE GENOMIC DNA]</scope>
    <source>
        <strain evidence="5 6">Z9</strain>
    </source>
</reference>
<evidence type="ECO:0000259" key="2">
    <source>
        <dbReference type="Pfam" id="PF03413"/>
    </source>
</evidence>
<dbReference type="EMBL" id="LSKU01000001">
    <property type="protein sequence ID" value="KXG43657.1"/>
    <property type="molecule type" value="Genomic_DNA"/>
</dbReference>
<evidence type="ECO:0000259" key="4">
    <source>
        <dbReference type="Pfam" id="PF20769"/>
    </source>
</evidence>
<keyword evidence="6" id="KW-1185">Reference proteome</keyword>
<proteinExistence type="predicted"/>
<dbReference type="InterPro" id="IPR014239">
    <property type="entry name" value="YpeB_PepSY1-2"/>
</dbReference>
<dbReference type="OrthoDB" id="2372097at2"/>
<protein>
    <submittedName>
        <fullName evidence="5">Germination protein YpeB</fullName>
    </submittedName>
</protein>
<keyword evidence="1" id="KW-0472">Membrane</keyword>
<evidence type="ECO:0000313" key="6">
    <source>
        <dbReference type="Proteomes" id="UP000070352"/>
    </source>
</evidence>
<evidence type="ECO:0000256" key="1">
    <source>
        <dbReference type="SAM" id="Phobius"/>
    </source>
</evidence>
<dbReference type="GO" id="GO:0009847">
    <property type="term" value="P:spore germination"/>
    <property type="evidence" value="ECO:0007669"/>
    <property type="project" value="InterPro"/>
</dbReference>
<keyword evidence="1" id="KW-0812">Transmembrane</keyword>
<feature type="domain" description="Sporulation protein YpeB N-terminal" evidence="4">
    <location>
        <begin position="30"/>
        <end position="165"/>
    </location>
</feature>
<dbReference type="Pfam" id="PF20769">
    <property type="entry name" value="YPEB_N"/>
    <property type="match status" value="1"/>
</dbReference>
<dbReference type="RefSeq" id="WP_068724428.1">
    <property type="nucleotide sequence ID" value="NZ_LSKU01000001.1"/>
</dbReference>
<gene>
    <name evidence="5" type="ORF">U473_06220</name>
</gene>
<keyword evidence="1" id="KW-1133">Transmembrane helix</keyword>
<dbReference type="AlphaFoldDB" id="A0A135L414"/>
<evidence type="ECO:0000313" key="5">
    <source>
        <dbReference type="EMBL" id="KXG43657.1"/>
    </source>
</evidence>
<dbReference type="InterPro" id="IPR025711">
    <property type="entry name" value="PepSY"/>
</dbReference>
<name>A0A135L414_9BACI</name>
<dbReference type="InterPro" id="IPR048402">
    <property type="entry name" value="YpeB_N"/>
</dbReference>
<comment type="caution">
    <text evidence="5">The sequence shown here is derived from an EMBL/GenBank/DDBJ whole genome shotgun (WGS) entry which is preliminary data.</text>
</comment>
<feature type="transmembrane region" description="Helical" evidence="1">
    <location>
        <begin position="7"/>
        <end position="25"/>
    </location>
</feature>
<feature type="domain" description="PepSY" evidence="2">
    <location>
        <begin position="377"/>
        <end position="432"/>
    </location>
</feature>
<dbReference type="STRING" id="1413211.U473_06220"/>
<dbReference type="Pfam" id="PF03413">
    <property type="entry name" value="PepSY"/>
    <property type="match status" value="1"/>
</dbReference>
<dbReference type="Proteomes" id="UP000070352">
    <property type="component" value="Unassembled WGS sequence"/>
</dbReference>
<sequence>MYKGITGILIPVLVIAVIGAGFWGYQENQEKNSILIKAENQYQRAFHDLNFHIDALHDELGKTLAVNSRRQLSPSLANVWRLAYSAQSDVGQLPLTLMPFSKTEEFLAKIGDFSYRIAIRDLGKEPLTDQEYKTLKTLYERSKEIRNELNHVQTEVIDKQLRWMDVEIALAEEDKKMDNTIIDGFKTIDKKVQEFPELDWGPEMMSLEKKNKEKGKNLKGRLITAEEAKKKAAEFMKVPVSDQIKVDKTGKGSNFEAFSVQIKGKNIVNLDVTKVGGHIVWMIINREIDGKKISLEQATEKANAFLQKRGYTSMVPTTIDQYDNSLIFTYAYKQNGVVVYPDMLSVKVALDNGEIIGFESTGYTFNHKKRVIPSPTITKETVQTKVNPHLKIFSIRPALIENSDGKEVLTYEVTGDFDKVTYRIYINAQNGEEEVVEKVEEDIVS</sequence>
<dbReference type="Pfam" id="PF14620">
    <property type="entry name" value="YPEB_PepSY1-2"/>
    <property type="match status" value="1"/>
</dbReference>
<dbReference type="NCBIfam" id="TIGR02889">
    <property type="entry name" value="spore_YpeB"/>
    <property type="match status" value="1"/>
</dbReference>
<organism evidence="5 6">
    <name type="scientific">Tepidibacillus decaturensis</name>
    <dbReference type="NCBI Taxonomy" id="1413211"/>
    <lineage>
        <taxon>Bacteria</taxon>
        <taxon>Bacillati</taxon>
        <taxon>Bacillota</taxon>
        <taxon>Bacilli</taxon>
        <taxon>Bacillales</taxon>
        <taxon>Bacillaceae</taxon>
        <taxon>Tepidibacillus</taxon>
    </lineage>
</organism>